<evidence type="ECO:0000313" key="1">
    <source>
        <dbReference type="EMBL" id="ERK50386.1"/>
    </source>
</evidence>
<accession>U2Q220</accession>
<proteinExistence type="predicted"/>
<name>U2Q220_9ACTN</name>
<sequence>MTDGDCWAGTCACSRDDSLVLDEMKGFSHRHRGLAARLRGPGTRS</sequence>
<comment type="caution">
    <text evidence="1">The sequence shown here is derived from an EMBL/GenBank/DDBJ whole genome shotgun (WGS) entry which is preliminary data.</text>
</comment>
<dbReference type="Proteomes" id="UP000017052">
    <property type="component" value="Unassembled WGS sequence"/>
</dbReference>
<evidence type="ECO:0000313" key="2">
    <source>
        <dbReference type="Proteomes" id="UP000017052"/>
    </source>
</evidence>
<organism evidence="1 2">
    <name type="scientific">Propionibacterium acidifaciens F0233</name>
    <dbReference type="NCBI Taxonomy" id="553198"/>
    <lineage>
        <taxon>Bacteria</taxon>
        <taxon>Bacillati</taxon>
        <taxon>Actinomycetota</taxon>
        <taxon>Actinomycetes</taxon>
        <taxon>Propionibacteriales</taxon>
        <taxon>Propionibacteriaceae</taxon>
        <taxon>Propionibacterium</taxon>
    </lineage>
</organism>
<reference evidence="1" key="1">
    <citation type="submission" date="2013-08" db="EMBL/GenBank/DDBJ databases">
        <authorList>
            <person name="Durkin A.S."/>
            <person name="Haft D.R."/>
            <person name="McCorrison J."/>
            <person name="Torralba M."/>
            <person name="Gillis M."/>
            <person name="Haft D.H."/>
            <person name="Methe B."/>
            <person name="Sutton G."/>
            <person name="Nelson K.E."/>
        </authorList>
    </citation>
    <scope>NUCLEOTIDE SEQUENCE [LARGE SCALE GENOMIC DNA]</scope>
    <source>
        <strain evidence="1">F0233</strain>
    </source>
</reference>
<dbReference type="EMBL" id="ACVN02000307">
    <property type="protein sequence ID" value="ERK50386.1"/>
    <property type="molecule type" value="Genomic_DNA"/>
</dbReference>
<dbReference type="AlphaFoldDB" id="U2Q220"/>
<gene>
    <name evidence="1" type="ORF">HMPREF0682_1425</name>
</gene>
<protein>
    <submittedName>
        <fullName evidence="1">Uncharacterized protein</fullName>
    </submittedName>
</protein>
<keyword evidence="2" id="KW-1185">Reference proteome</keyword>